<proteinExistence type="predicted"/>
<dbReference type="Pfam" id="PF01047">
    <property type="entry name" value="MarR"/>
    <property type="match status" value="1"/>
</dbReference>
<dbReference type="GO" id="GO:0006950">
    <property type="term" value="P:response to stress"/>
    <property type="evidence" value="ECO:0007669"/>
    <property type="project" value="TreeGrafter"/>
</dbReference>
<evidence type="ECO:0000256" key="3">
    <source>
        <dbReference type="ARBA" id="ARBA00023163"/>
    </source>
</evidence>
<dbReference type="PANTHER" id="PTHR33164">
    <property type="entry name" value="TRANSCRIPTIONAL REGULATOR, MARR FAMILY"/>
    <property type="match status" value="1"/>
</dbReference>
<evidence type="ECO:0000313" key="5">
    <source>
        <dbReference type="EMBL" id="AAP77760.1"/>
    </source>
</evidence>
<dbReference type="EMBL" id="AE017125">
    <property type="protein sequence ID" value="AAP77760.1"/>
    <property type="molecule type" value="Genomic_DNA"/>
</dbReference>
<reference evidence="5 6" key="1">
    <citation type="journal article" date="2003" name="Proc. Natl. Acad. Sci. U.S.A.">
        <title>The complete genome sequence of the carcinogenic bacterium Helicobacter hepaticus.</title>
        <authorList>
            <person name="Suerbaum S."/>
            <person name="Josenhans C."/>
            <person name="Sterzenbach T."/>
            <person name="Drescher B."/>
            <person name="Brandt P."/>
            <person name="Bell M."/>
            <person name="Droege M."/>
            <person name="Fartmann B."/>
            <person name="Fischer H.-P."/>
            <person name="Ge Z."/>
            <person name="Hoerster A."/>
            <person name="Holland R."/>
            <person name="Klein K."/>
            <person name="Koenig J."/>
            <person name="Macko L."/>
            <person name="Mendz G.L."/>
            <person name="Nyakatura G."/>
            <person name="Schauer D.B."/>
            <person name="Shen Z."/>
            <person name="Weber J."/>
            <person name="Frosch M."/>
            <person name="Fox J.G."/>
        </authorList>
    </citation>
    <scope>NUCLEOTIDE SEQUENCE [LARGE SCALE GENOMIC DNA]</scope>
    <source>
        <strain evidence="6">ATCC 51449 / 3B1</strain>
    </source>
</reference>
<evidence type="ECO:0000259" key="4">
    <source>
        <dbReference type="PROSITE" id="PS50995"/>
    </source>
</evidence>
<name>Q7VH04_HELHP</name>
<dbReference type="PANTHER" id="PTHR33164:SF64">
    <property type="entry name" value="TRANSCRIPTIONAL REGULATOR SLYA"/>
    <property type="match status" value="1"/>
</dbReference>
<dbReference type="Gene3D" id="1.10.10.10">
    <property type="entry name" value="Winged helix-like DNA-binding domain superfamily/Winged helix DNA-binding domain"/>
    <property type="match status" value="1"/>
</dbReference>
<feature type="domain" description="HTH marR-type" evidence="4">
    <location>
        <begin position="24"/>
        <end position="157"/>
    </location>
</feature>
<sequence>MKMQKRDSKTPLKQDVSNESCDIYENIGFLATQLREKLSTEFDRRIAPLGIIHHKQAGILWVCSQNPHSQISLCNFASSDKNYVRMYIDDLEFKGLVERKQNPANRRENLITLTPSGKEYAKKTYQIMKEVHNDLLLEHLSKEEMQELRKILYKAVIGLENKSKS</sequence>
<accession>Q7VH04</accession>
<dbReference type="SUPFAM" id="SSF46785">
    <property type="entry name" value="Winged helix' DNA-binding domain"/>
    <property type="match status" value="1"/>
</dbReference>
<gene>
    <name evidence="5" type="ordered locus">HH_1163</name>
</gene>
<dbReference type="HOGENOM" id="CLU_083287_18_6_7"/>
<dbReference type="KEGG" id="hhe:HH_1163"/>
<organism evidence="5 6">
    <name type="scientific">Helicobacter hepaticus (strain ATCC 51449 / 3B1)</name>
    <dbReference type="NCBI Taxonomy" id="235279"/>
    <lineage>
        <taxon>Bacteria</taxon>
        <taxon>Pseudomonadati</taxon>
        <taxon>Campylobacterota</taxon>
        <taxon>Epsilonproteobacteria</taxon>
        <taxon>Campylobacterales</taxon>
        <taxon>Helicobacteraceae</taxon>
        <taxon>Helicobacter</taxon>
    </lineage>
</organism>
<dbReference type="SMART" id="SM00347">
    <property type="entry name" value="HTH_MARR"/>
    <property type="match status" value="1"/>
</dbReference>
<dbReference type="STRING" id="235279.HH_1163"/>
<evidence type="ECO:0000256" key="2">
    <source>
        <dbReference type="ARBA" id="ARBA00023125"/>
    </source>
</evidence>
<dbReference type="InterPro" id="IPR039422">
    <property type="entry name" value="MarR/SlyA-like"/>
</dbReference>
<dbReference type="PROSITE" id="PS50995">
    <property type="entry name" value="HTH_MARR_2"/>
    <property type="match status" value="1"/>
</dbReference>
<keyword evidence="3" id="KW-0804">Transcription</keyword>
<dbReference type="InterPro" id="IPR036390">
    <property type="entry name" value="WH_DNA-bd_sf"/>
</dbReference>
<keyword evidence="6" id="KW-1185">Reference proteome</keyword>
<dbReference type="GO" id="GO:0003700">
    <property type="term" value="F:DNA-binding transcription factor activity"/>
    <property type="evidence" value="ECO:0007669"/>
    <property type="project" value="InterPro"/>
</dbReference>
<evidence type="ECO:0000313" key="6">
    <source>
        <dbReference type="Proteomes" id="UP000002495"/>
    </source>
</evidence>
<dbReference type="GO" id="GO:0003677">
    <property type="term" value="F:DNA binding"/>
    <property type="evidence" value="ECO:0007669"/>
    <property type="project" value="UniProtKB-KW"/>
</dbReference>
<keyword evidence="1" id="KW-0805">Transcription regulation</keyword>
<dbReference type="Proteomes" id="UP000002495">
    <property type="component" value="Chromosome"/>
</dbReference>
<dbReference type="AlphaFoldDB" id="Q7VH04"/>
<keyword evidence="2" id="KW-0238">DNA-binding</keyword>
<dbReference type="InterPro" id="IPR036388">
    <property type="entry name" value="WH-like_DNA-bd_sf"/>
</dbReference>
<evidence type="ECO:0000256" key="1">
    <source>
        <dbReference type="ARBA" id="ARBA00023015"/>
    </source>
</evidence>
<dbReference type="InterPro" id="IPR000835">
    <property type="entry name" value="HTH_MarR-typ"/>
</dbReference>
<dbReference type="eggNOG" id="COG1846">
    <property type="taxonomic scope" value="Bacteria"/>
</dbReference>
<dbReference type="PRINTS" id="PR00598">
    <property type="entry name" value="HTHMARR"/>
</dbReference>
<dbReference type="RefSeq" id="WP_011116003.1">
    <property type="nucleotide sequence ID" value="NC_004917.1"/>
</dbReference>
<protein>
    <recommendedName>
        <fullName evidence="4">HTH marR-type domain-containing protein</fullName>
    </recommendedName>
</protein>